<organism evidence="2 3">
    <name type="scientific">Caenorhabditis auriculariae</name>
    <dbReference type="NCBI Taxonomy" id="2777116"/>
    <lineage>
        <taxon>Eukaryota</taxon>
        <taxon>Metazoa</taxon>
        <taxon>Ecdysozoa</taxon>
        <taxon>Nematoda</taxon>
        <taxon>Chromadorea</taxon>
        <taxon>Rhabditida</taxon>
        <taxon>Rhabditina</taxon>
        <taxon>Rhabditomorpha</taxon>
        <taxon>Rhabditoidea</taxon>
        <taxon>Rhabditidae</taxon>
        <taxon>Peloderinae</taxon>
        <taxon>Caenorhabditis</taxon>
    </lineage>
</organism>
<comment type="caution">
    <text evidence="2">The sequence shown here is derived from an EMBL/GenBank/DDBJ whole genome shotgun (WGS) entry which is preliminary data.</text>
</comment>
<dbReference type="Proteomes" id="UP000835052">
    <property type="component" value="Unassembled WGS sequence"/>
</dbReference>
<dbReference type="EMBL" id="CAJGYM010000013">
    <property type="protein sequence ID" value="CAD6189928.1"/>
    <property type="molecule type" value="Genomic_DNA"/>
</dbReference>
<evidence type="ECO:0000256" key="1">
    <source>
        <dbReference type="SAM" id="MobiDB-lite"/>
    </source>
</evidence>
<dbReference type="AlphaFoldDB" id="A0A8S1H542"/>
<dbReference type="OrthoDB" id="5862411at2759"/>
<sequence length="236" mass="26661">MTDGVKKRPHSEVRDDSFSSIPDEDDDLNTLDTRALLRRVLSDNKAIKQAHAELELRFADLIKQNATLIAQCTLLNAENQVLLAENKTLKLSFPISSTSLPSTAIPQDQPSSVPEIVKLSSRVKLSREVASMNQKSYLAVVERLDDSKDKKQDDSDKSFINDVCIEAELPCPIEVFRHECDSKRRPLKINACRIHLGHFVHSPPHSFPPSVVNLILILLIYFLPPERMVWTWLSPS</sequence>
<accession>A0A8S1H542</accession>
<reference evidence="2" key="1">
    <citation type="submission" date="2020-10" db="EMBL/GenBank/DDBJ databases">
        <authorList>
            <person name="Kikuchi T."/>
        </authorList>
    </citation>
    <scope>NUCLEOTIDE SEQUENCE</scope>
    <source>
        <strain evidence="2">NKZ352</strain>
    </source>
</reference>
<keyword evidence="3" id="KW-1185">Reference proteome</keyword>
<evidence type="ECO:0000313" key="2">
    <source>
        <dbReference type="EMBL" id="CAD6189928.1"/>
    </source>
</evidence>
<name>A0A8S1H542_9PELO</name>
<proteinExistence type="predicted"/>
<feature type="region of interest" description="Disordered" evidence="1">
    <location>
        <begin position="1"/>
        <end position="25"/>
    </location>
</feature>
<evidence type="ECO:0000313" key="3">
    <source>
        <dbReference type="Proteomes" id="UP000835052"/>
    </source>
</evidence>
<feature type="compositionally biased region" description="Basic and acidic residues" evidence="1">
    <location>
        <begin position="1"/>
        <end position="17"/>
    </location>
</feature>
<protein>
    <submittedName>
        <fullName evidence="2">Uncharacterized protein</fullName>
    </submittedName>
</protein>
<gene>
    <name evidence="2" type="ORF">CAUJ_LOCUS5847</name>
</gene>